<feature type="region of interest" description="Disordered" evidence="1">
    <location>
        <begin position="1"/>
        <end position="28"/>
    </location>
</feature>
<sequence>MCHGQRDTALSHMRHRHGGYDRHSHRRSKRASLDKLNIANSRPIAISGSVAVLAGSVCVAVVGKTDARFLQLFSRYRDVMVRITSPSNAGGPAARQGFKYQDHVAVSFIFKMLRDSSYLQVECETADDIVAVSQCSGEIVHEYIQVKTTEGDSKWNWQEVIALDGIKANSSLLHKSLKCDVRPGHARFRIVTKRDVAKILEGFKTELDKRVLPDTTTTRGKALVKAFKTFASPQKRDFAYWAKNCVWQVYGDVESLEAVNIKALSQLAEGLGNRPNFTQLQAIYDEFLEMADEAATANVKTAAAAKIIPREPTLAHLKKLLDEAEDKSTATSKPYKKRPEPFLVEFHASTEEGLLHSFSGFDVKYSLKNWRHVHFANHLIEWLPEFSLKASEIVNILAHNDEAILARSISTFSDSDLPRDRLIAELILHAILRIRQNSEPVACKVFYKSAGKLSEFGNAHIVQIPGEDDQLWLGLARLIEANDMDATLEQICEVLDDTISETVLSAEREIIISLREPLHHQPKADAFNQALHRNSPVDDMLNVLCFPILLTYDSEALSSGWLADYVNNLKAEIETHFSTFTTQLPENIKQVKVMVFLVPMESIELLTKAFNARCQKLEELQA</sequence>
<name>A0A3M6FGA6_9PSED</name>
<evidence type="ECO:0000259" key="2">
    <source>
        <dbReference type="Pfam" id="PF08878"/>
    </source>
</evidence>
<accession>A0A3M6FGA6</accession>
<evidence type="ECO:0000313" key="5">
    <source>
        <dbReference type="Proteomes" id="UP000269872"/>
    </source>
</evidence>
<feature type="compositionally biased region" description="Basic residues" evidence="1">
    <location>
        <begin position="12"/>
        <end position="28"/>
    </location>
</feature>
<feature type="domain" description="Anti-bacteriophage protein A/HamA C-terminal" evidence="2">
    <location>
        <begin position="351"/>
        <end position="613"/>
    </location>
</feature>
<evidence type="ECO:0000256" key="1">
    <source>
        <dbReference type="SAM" id="MobiDB-lite"/>
    </source>
</evidence>
<dbReference type="GO" id="GO:0004518">
    <property type="term" value="F:nuclease activity"/>
    <property type="evidence" value="ECO:0007669"/>
    <property type="project" value="InterPro"/>
</dbReference>
<dbReference type="Proteomes" id="UP000269872">
    <property type="component" value="Unassembled WGS sequence"/>
</dbReference>
<comment type="caution">
    <text evidence="4">The sequence shown here is derived from an EMBL/GenBank/DDBJ whole genome shotgun (WGS) entry which is preliminary data.</text>
</comment>
<dbReference type="AlphaFoldDB" id="A0A3M6FGA6"/>
<gene>
    <name evidence="4" type="ORF">ALP05_03253</name>
</gene>
<dbReference type="InterPro" id="IPR014976">
    <property type="entry name" value="AbpA_HamA_C"/>
</dbReference>
<proteinExistence type="predicted"/>
<evidence type="ECO:0000313" key="4">
    <source>
        <dbReference type="EMBL" id="RMV78934.1"/>
    </source>
</evidence>
<dbReference type="Pfam" id="PF14130">
    <property type="entry name" value="Cap4_nuclease"/>
    <property type="match status" value="1"/>
</dbReference>
<organism evidence="4 5">
    <name type="scientific">Pseudomonas caricapapayae</name>
    <dbReference type="NCBI Taxonomy" id="46678"/>
    <lineage>
        <taxon>Bacteria</taxon>
        <taxon>Pseudomonadati</taxon>
        <taxon>Pseudomonadota</taxon>
        <taxon>Gammaproteobacteria</taxon>
        <taxon>Pseudomonadales</taxon>
        <taxon>Pseudomonadaceae</taxon>
        <taxon>Pseudomonas</taxon>
    </lineage>
</organism>
<dbReference type="EMBL" id="RBUY01000023">
    <property type="protein sequence ID" value="RMV78934.1"/>
    <property type="molecule type" value="Genomic_DNA"/>
</dbReference>
<evidence type="ECO:0000259" key="3">
    <source>
        <dbReference type="Pfam" id="PF14130"/>
    </source>
</evidence>
<dbReference type="InterPro" id="IPR025382">
    <property type="entry name" value="Cap4-like_endonuclease_dom"/>
</dbReference>
<dbReference type="Pfam" id="PF08878">
    <property type="entry name" value="HamA"/>
    <property type="match status" value="1"/>
</dbReference>
<protein>
    <submittedName>
        <fullName evidence="4">YfjL</fullName>
    </submittedName>
</protein>
<reference evidence="4 5" key="1">
    <citation type="submission" date="2018-08" db="EMBL/GenBank/DDBJ databases">
        <title>Recombination of ecologically and evolutionarily significant loci maintains genetic cohesion in the Pseudomonas syringae species complex.</title>
        <authorList>
            <person name="Dillon M."/>
            <person name="Thakur S."/>
            <person name="Almeida R.N.D."/>
            <person name="Weir B.S."/>
            <person name="Guttman D.S."/>
        </authorList>
    </citation>
    <scope>NUCLEOTIDE SEQUENCE [LARGE SCALE GENOMIC DNA]</scope>
    <source>
        <strain evidence="4 5">ICMP 7496</strain>
    </source>
</reference>
<feature type="domain" description="CD-NTase associated protein 4-like DNA endonuclease" evidence="3">
    <location>
        <begin position="90"/>
        <end position="291"/>
    </location>
</feature>